<dbReference type="Pfam" id="PF13508">
    <property type="entry name" value="Acetyltransf_7"/>
    <property type="match status" value="1"/>
</dbReference>
<keyword evidence="2" id="KW-0012">Acyltransferase</keyword>
<keyword evidence="1" id="KW-0808">Transferase</keyword>
<dbReference type="CDD" id="cd04301">
    <property type="entry name" value="NAT_SF"/>
    <property type="match status" value="1"/>
</dbReference>
<dbReference type="InterPro" id="IPR050832">
    <property type="entry name" value="Bact_Acetyltransf"/>
</dbReference>
<dbReference type="RefSeq" id="WP_234520268.1">
    <property type="nucleotide sequence ID" value="NZ_BAAAUF010000052.1"/>
</dbReference>
<evidence type="ECO:0000256" key="2">
    <source>
        <dbReference type="ARBA" id="ARBA00023315"/>
    </source>
</evidence>
<dbReference type="EMBL" id="BAAAUF010000052">
    <property type="protein sequence ID" value="GAA3063642.1"/>
    <property type="molecule type" value="Genomic_DNA"/>
</dbReference>
<organism evidence="4 5">
    <name type="scientific">Streptomyces glomeratus</name>
    <dbReference type="NCBI Taxonomy" id="284452"/>
    <lineage>
        <taxon>Bacteria</taxon>
        <taxon>Bacillati</taxon>
        <taxon>Actinomycetota</taxon>
        <taxon>Actinomycetes</taxon>
        <taxon>Kitasatosporales</taxon>
        <taxon>Streptomycetaceae</taxon>
        <taxon>Streptomyces</taxon>
    </lineage>
</organism>
<comment type="caution">
    <text evidence="4">The sequence shown here is derived from an EMBL/GenBank/DDBJ whole genome shotgun (WGS) entry which is preliminary data.</text>
</comment>
<dbReference type="InterPro" id="IPR000182">
    <property type="entry name" value="GNAT_dom"/>
</dbReference>
<keyword evidence="5" id="KW-1185">Reference proteome</keyword>
<dbReference type="InterPro" id="IPR016181">
    <property type="entry name" value="Acyl_CoA_acyltransferase"/>
</dbReference>
<dbReference type="PROSITE" id="PS51186">
    <property type="entry name" value="GNAT"/>
    <property type="match status" value="1"/>
</dbReference>
<gene>
    <name evidence="4" type="ORF">GCM10010448_53660</name>
</gene>
<evidence type="ECO:0000259" key="3">
    <source>
        <dbReference type="PROSITE" id="PS51186"/>
    </source>
</evidence>
<evidence type="ECO:0000313" key="5">
    <source>
        <dbReference type="Proteomes" id="UP001501532"/>
    </source>
</evidence>
<reference evidence="5" key="1">
    <citation type="journal article" date="2019" name="Int. J. Syst. Evol. Microbiol.">
        <title>The Global Catalogue of Microorganisms (GCM) 10K type strain sequencing project: providing services to taxonomists for standard genome sequencing and annotation.</title>
        <authorList>
            <consortium name="The Broad Institute Genomics Platform"/>
            <consortium name="The Broad Institute Genome Sequencing Center for Infectious Disease"/>
            <person name="Wu L."/>
            <person name="Ma J."/>
        </authorList>
    </citation>
    <scope>NUCLEOTIDE SEQUENCE [LARGE SCALE GENOMIC DNA]</scope>
    <source>
        <strain evidence="5">JCM 9091</strain>
    </source>
</reference>
<dbReference type="Gene3D" id="3.40.630.30">
    <property type="match status" value="1"/>
</dbReference>
<dbReference type="SUPFAM" id="SSF55729">
    <property type="entry name" value="Acyl-CoA N-acyltransferases (Nat)"/>
    <property type="match status" value="1"/>
</dbReference>
<sequence length="175" mass="19799">MNSDAVVLRRAGTADALPAADVWLRSFAAALPSVRCAHDAAEVRDWFLRVLVPQYETWVAVTENSVVGVMVLSGAELKQLYLDPAWRGRGLGDRFMSLAKQRRPDGLALWTFQVNKAAQRFYERHGFIEVERTDGRRNDEREPDIRYVWQPRAHLPSWPGLDGTRCREGGHPNSG</sequence>
<dbReference type="Proteomes" id="UP001501532">
    <property type="component" value="Unassembled WGS sequence"/>
</dbReference>
<accession>A0ABP6LXR3</accession>
<evidence type="ECO:0000256" key="1">
    <source>
        <dbReference type="ARBA" id="ARBA00022679"/>
    </source>
</evidence>
<dbReference type="PANTHER" id="PTHR43877">
    <property type="entry name" value="AMINOALKYLPHOSPHONATE N-ACETYLTRANSFERASE-RELATED-RELATED"/>
    <property type="match status" value="1"/>
</dbReference>
<protein>
    <submittedName>
        <fullName evidence="4">GNAT family N-acetyltransferase</fullName>
    </submittedName>
</protein>
<name>A0ABP6LXR3_9ACTN</name>
<proteinExistence type="predicted"/>
<feature type="domain" description="N-acetyltransferase" evidence="3">
    <location>
        <begin position="6"/>
        <end position="152"/>
    </location>
</feature>
<evidence type="ECO:0000313" key="4">
    <source>
        <dbReference type="EMBL" id="GAA3063642.1"/>
    </source>
</evidence>